<evidence type="ECO:0000256" key="6">
    <source>
        <dbReference type="ARBA" id="ARBA00022835"/>
    </source>
</evidence>
<dbReference type="GO" id="GO:0071028">
    <property type="term" value="P:nuclear mRNA surveillance"/>
    <property type="evidence" value="ECO:0007669"/>
    <property type="project" value="TreeGrafter"/>
</dbReference>
<dbReference type="InterPro" id="IPR036345">
    <property type="entry name" value="ExoRNase_PH_dom2_sf"/>
</dbReference>
<dbReference type="Gene3D" id="3.30.230.70">
    <property type="entry name" value="GHMP Kinase, N-terminal domain"/>
    <property type="match status" value="1"/>
</dbReference>
<dbReference type="GO" id="GO:0034476">
    <property type="term" value="P:U5 snRNA 3'-end processing"/>
    <property type="evidence" value="ECO:0007669"/>
    <property type="project" value="TreeGrafter"/>
</dbReference>
<dbReference type="SUPFAM" id="SSF54211">
    <property type="entry name" value="Ribosomal protein S5 domain 2-like"/>
    <property type="match status" value="1"/>
</dbReference>
<dbReference type="PANTHER" id="PTHR11097:SF9">
    <property type="entry name" value="EXOSOME COMPLEX COMPONENT RRP43"/>
    <property type="match status" value="1"/>
</dbReference>
<dbReference type="GO" id="GO:0035925">
    <property type="term" value="F:mRNA 3'-UTR AU-rich region binding"/>
    <property type="evidence" value="ECO:0007669"/>
    <property type="project" value="TreeGrafter"/>
</dbReference>
<evidence type="ECO:0000256" key="8">
    <source>
        <dbReference type="ARBA" id="ARBA00023242"/>
    </source>
</evidence>
<sequence>MAEQYRSLHPIKYYRDYLVHNVRPDGRQFDKFRPVILNVGSIDTADGSAIAKVGRTTIVCGIKAEFCRPKAETPDQGFIVPNLELPPLCSPKFKSGPPSDQAQVLTQIIADIIQHSKCVDPKDLCIFPDKLAWCLFVDFICLDYDGSLVDACIMALMGALRTVTLPSVDYDPSLDNKLVNLEERKHLPIHSTPISATFVIFDDKIILADPTVDEENLCTGIITIVLKGDDLCCIHKPGGSPLTEEELFEYIGKSKKRAPLINNLIEAALENINK</sequence>
<protein>
    <recommendedName>
        <fullName evidence="9">Ribosomal RNA-processing protein 43</fullName>
    </recommendedName>
</protein>
<dbReference type="InterPro" id="IPR050590">
    <property type="entry name" value="Exosome_comp_Rrp42_subfam"/>
</dbReference>
<comment type="subcellular location">
    <subcellularLocation>
        <location evidence="1">Cytoplasm</location>
    </subcellularLocation>
    <subcellularLocation>
        <location evidence="2">Nucleus</location>
        <location evidence="2">Nucleolus</location>
    </subcellularLocation>
</comment>
<evidence type="ECO:0000256" key="2">
    <source>
        <dbReference type="ARBA" id="ARBA00004604"/>
    </source>
</evidence>
<keyword evidence="13" id="KW-1185">Reference proteome</keyword>
<dbReference type="AlphaFoldDB" id="A0AAV8YES8"/>
<dbReference type="GO" id="GO:0000467">
    <property type="term" value="P:exonucleolytic trimming to generate mature 3'-end of 5.8S rRNA from tricistronic rRNA transcript (SSU-rRNA, 5.8S rRNA, LSU-rRNA)"/>
    <property type="evidence" value="ECO:0007669"/>
    <property type="project" value="TreeGrafter"/>
</dbReference>
<keyword evidence="5" id="KW-0698">rRNA processing</keyword>
<dbReference type="GO" id="GO:0005730">
    <property type="term" value="C:nucleolus"/>
    <property type="evidence" value="ECO:0007669"/>
    <property type="project" value="UniProtKB-SubCell"/>
</dbReference>
<dbReference type="InterPro" id="IPR020568">
    <property type="entry name" value="Ribosomal_Su5_D2-typ_SF"/>
</dbReference>
<keyword evidence="7" id="KW-0694">RNA-binding</keyword>
<evidence type="ECO:0000259" key="10">
    <source>
        <dbReference type="Pfam" id="PF01138"/>
    </source>
</evidence>
<evidence type="ECO:0000256" key="7">
    <source>
        <dbReference type="ARBA" id="ARBA00022884"/>
    </source>
</evidence>
<dbReference type="Pfam" id="PF01138">
    <property type="entry name" value="RNase_PH"/>
    <property type="match status" value="1"/>
</dbReference>
<evidence type="ECO:0000259" key="11">
    <source>
        <dbReference type="Pfam" id="PF03725"/>
    </source>
</evidence>
<dbReference type="GO" id="GO:0016075">
    <property type="term" value="P:rRNA catabolic process"/>
    <property type="evidence" value="ECO:0007669"/>
    <property type="project" value="TreeGrafter"/>
</dbReference>
<reference evidence="12" key="1">
    <citation type="journal article" date="2023" name="Insect Mol. Biol.">
        <title>Genome sequencing provides insights into the evolution of gene families encoding plant cell wall-degrading enzymes in longhorned beetles.</title>
        <authorList>
            <person name="Shin N.R."/>
            <person name="Okamura Y."/>
            <person name="Kirsch R."/>
            <person name="Pauchet Y."/>
        </authorList>
    </citation>
    <scope>NUCLEOTIDE SEQUENCE</scope>
    <source>
        <strain evidence="12">AMC_N1</strain>
    </source>
</reference>
<dbReference type="InterPro" id="IPR015847">
    <property type="entry name" value="ExoRNase_PH_dom2"/>
</dbReference>
<evidence type="ECO:0000256" key="9">
    <source>
        <dbReference type="ARBA" id="ARBA00030617"/>
    </source>
</evidence>
<dbReference type="InterPro" id="IPR027408">
    <property type="entry name" value="PNPase/RNase_PH_dom_sf"/>
</dbReference>
<evidence type="ECO:0000256" key="1">
    <source>
        <dbReference type="ARBA" id="ARBA00004496"/>
    </source>
</evidence>
<dbReference type="InterPro" id="IPR001247">
    <property type="entry name" value="ExoRNase_PH_dom1"/>
</dbReference>
<evidence type="ECO:0000256" key="5">
    <source>
        <dbReference type="ARBA" id="ARBA00022552"/>
    </source>
</evidence>
<evidence type="ECO:0000256" key="4">
    <source>
        <dbReference type="ARBA" id="ARBA00022490"/>
    </source>
</evidence>
<gene>
    <name evidence="12" type="ORF">NQ318_000533</name>
</gene>
<keyword evidence="6" id="KW-0271">Exosome</keyword>
<evidence type="ECO:0000313" key="13">
    <source>
        <dbReference type="Proteomes" id="UP001162162"/>
    </source>
</evidence>
<evidence type="ECO:0000313" key="12">
    <source>
        <dbReference type="EMBL" id="KAJ8949834.1"/>
    </source>
</evidence>
<keyword evidence="4" id="KW-0963">Cytoplasm</keyword>
<dbReference type="GO" id="GO:0034475">
    <property type="term" value="P:U4 snRNA 3'-end processing"/>
    <property type="evidence" value="ECO:0007669"/>
    <property type="project" value="TreeGrafter"/>
</dbReference>
<dbReference type="FunFam" id="3.30.230.70:FF:000017">
    <property type="entry name" value="Exosome complex component Rrp42"/>
    <property type="match status" value="1"/>
</dbReference>
<dbReference type="GO" id="GO:0034473">
    <property type="term" value="P:U1 snRNA 3'-end processing"/>
    <property type="evidence" value="ECO:0007669"/>
    <property type="project" value="TreeGrafter"/>
</dbReference>
<keyword evidence="8" id="KW-0539">Nucleus</keyword>
<dbReference type="GO" id="GO:0071038">
    <property type="term" value="P:TRAMP-dependent tRNA surveillance pathway"/>
    <property type="evidence" value="ECO:0007669"/>
    <property type="project" value="TreeGrafter"/>
</dbReference>
<name>A0AAV8YES8_9CUCU</name>
<proteinExistence type="inferred from homology"/>
<dbReference type="EMBL" id="JAPWTK010000109">
    <property type="protein sequence ID" value="KAJ8949834.1"/>
    <property type="molecule type" value="Genomic_DNA"/>
</dbReference>
<dbReference type="GO" id="GO:0000176">
    <property type="term" value="C:nuclear exosome (RNase complex)"/>
    <property type="evidence" value="ECO:0007669"/>
    <property type="project" value="TreeGrafter"/>
</dbReference>
<comment type="caution">
    <text evidence="12">The sequence shown here is derived from an EMBL/GenBank/DDBJ whole genome shotgun (WGS) entry which is preliminary data.</text>
</comment>
<feature type="domain" description="Exoribonuclease phosphorolytic" evidence="10">
    <location>
        <begin position="32"/>
        <end position="166"/>
    </location>
</feature>
<dbReference type="PANTHER" id="PTHR11097">
    <property type="entry name" value="EXOSOME COMPLEX EXONUCLEASE RIBOSOMAL RNA PROCESSING PROTEIN"/>
    <property type="match status" value="1"/>
</dbReference>
<comment type="similarity">
    <text evidence="3">Belongs to the RNase PH family.</text>
</comment>
<dbReference type="Pfam" id="PF03725">
    <property type="entry name" value="RNase_PH_C"/>
    <property type="match status" value="1"/>
</dbReference>
<dbReference type="GO" id="GO:0071035">
    <property type="term" value="P:nuclear polyadenylation-dependent rRNA catabolic process"/>
    <property type="evidence" value="ECO:0007669"/>
    <property type="project" value="TreeGrafter"/>
</dbReference>
<dbReference type="InterPro" id="IPR033196">
    <property type="entry name" value="Rrp43"/>
</dbReference>
<dbReference type="Proteomes" id="UP001162162">
    <property type="component" value="Unassembled WGS sequence"/>
</dbReference>
<organism evidence="12 13">
    <name type="scientific">Aromia moschata</name>
    <dbReference type="NCBI Taxonomy" id="1265417"/>
    <lineage>
        <taxon>Eukaryota</taxon>
        <taxon>Metazoa</taxon>
        <taxon>Ecdysozoa</taxon>
        <taxon>Arthropoda</taxon>
        <taxon>Hexapoda</taxon>
        <taxon>Insecta</taxon>
        <taxon>Pterygota</taxon>
        <taxon>Neoptera</taxon>
        <taxon>Endopterygota</taxon>
        <taxon>Coleoptera</taxon>
        <taxon>Polyphaga</taxon>
        <taxon>Cucujiformia</taxon>
        <taxon>Chrysomeloidea</taxon>
        <taxon>Cerambycidae</taxon>
        <taxon>Cerambycinae</taxon>
        <taxon>Callichromatini</taxon>
        <taxon>Aromia</taxon>
    </lineage>
</organism>
<evidence type="ECO:0000256" key="3">
    <source>
        <dbReference type="ARBA" id="ARBA00006678"/>
    </source>
</evidence>
<dbReference type="SUPFAM" id="SSF55666">
    <property type="entry name" value="Ribonuclease PH domain 2-like"/>
    <property type="match status" value="1"/>
</dbReference>
<dbReference type="CDD" id="cd11369">
    <property type="entry name" value="RNase_PH_RRP43"/>
    <property type="match status" value="1"/>
</dbReference>
<accession>A0AAV8YES8</accession>
<feature type="domain" description="Exoribonuclease phosphorolytic" evidence="11">
    <location>
        <begin position="193"/>
        <end position="255"/>
    </location>
</feature>
<dbReference type="GO" id="GO:0000177">
    <property type="term" value="C:cytoplasmic exosome (RNase complex)"/>
    <property type="evidence" value="ECO:0007669"/>
    <property type="project" value="TreeGrafter"/>
</dbReference>